<proteinExistence type="predicted"/>
<feature type="region of interest" description="Disordered" evidence="1">
    <location>
        <begin position="44"/>
        <end position="75"/>
    </location>
</feature>
<accession>A0A2G1XFF7</accession>
<dbReference type="InterPro" id="IPR032716">
    <property type="entry name" value="ACC_epsilon"/>
</dbReference>
<protein>
    <submittedName>
        <fullName evidence="2">Uncharacterized protein</fullName>
    </submittedName>
</protein>
<dbReference type="GO" id="GO:0003989">
    <property type="term" value="F:acetyl-CoA carboxylase activity"/>
    <property type="evidence" value="ECO:0007669"/>
    <property type="project" value="InterPro"/>
</dbReference>
<dbReference type="Proteomes" id="UP000222531">
    <property type="component" value="Unassembled WGS sequence"/>
</dbReference>
<evidence type="ECO:0000256" key="1">
    <source>
        <dbReference type="SAM" id="MobiDB-lite"/>
    </source>
</evidence>
<dbReference type="Pfam" id="PF13822">
    <property type="entry name" value="ACC_epsilon"/>
    <property type="match status" value="1"/>
</dbReference>
<keyword evidence="3" id="KW-1185">Reference proteome</keyword>
<evidence type="ECO:0000313" key="2">
    <source>
        <dbReference type="EMBL" id="PHQ49974.1"/>
    </source>
</evidence>
<dbReference type="GO" id="GO:0004658">
    <property type="term" value="F:propionyl-CoA carboxylase activity"/>
    <property type="evidence" value="ECO:0007669"/>
    <property type="project" value="InterPro"/>
</dbReference>
<name>A0A2G1XFF7_STRCJ</name>
<comment type="caution">
    <text evidence="2">The sequence shown here is derived from an EMBL/GenBank/DDBJ whole genome shotgun (WGS) entry which is preliminary data.</text>
</comment>
<gene>
    <name evidence="2" type="ORF">BLA24_20365</name>
</gene>
<organism evidence="2 3">
    <name type="scientific">Streptomyces cinnamoneus</name>
    <name type="common">Streptoverticillium cinnamoneum</name>
    <dbReference type="NCBI Taxonomy" id="53446"/>
    <lineage>
        <taxon>Bacteria</taxon>
        <taxon>Bacillati</taxon>
        <taxon>Actinomycetota</taxon>
        <taxon>Actinomycetes</taxon>
        <taxon>Kitasatosporales</taxon>
        <taxon>Streptomycetaceae</taxon>
        <taxon>Streptomyces</taxon>
        <taxon>Streptomyces cinnamoneus group</taxon>
    </lineage>
</organism>
<dbReference type="AlphaFoldDB" id="A0A2G1XFF7"/>
<dbReference type="EMBL" id="NHZO01000151">
    <property type="protein sequence ID" value="PHQ49974.1"/>
    <property type="molecule type" value="Genomic_DNA"/>
</dbReference>
<sequence>MSAVAHRGREPAESVLRVVRGDPDAAQLAAATVALLAALRGRAGGDGAGDGRRRPARWRPPVAYEPPGAWGSGMGRQYGGSLRGII</sequence>
<evidence type="ECO:0000313" key="3">
    <source>
        <dbReference type="Proteomes" id="UP000222531"/>
    </source>
</evidence>
<reference evidence="2 3" key="1">
    <citation type="journal article" date="2017" name="Biochemistry">
        <title>Identification of the Biosynthetic Pathway for the Antibiotic Bicyclomycin.</title>
        <authorList>
            <person name="Patteson J."/>
            <person name="Cai W."/>
            <person name="Johnson R.A."/>
            <person name="Santa Maria K."/>
            <person name="Li B."/>
        </authorList>
    </citation>
    <scope>NUCLEOTIDE SEQUENCE [LARGE SCALE GENOMIC DNA]</scope>
    <source>
        <strain evidence="2 3">ATCC 21532</strain>
    </source>
</reference>
<dbReference type="RefSeq" id="WP_099200462.1">
    <property type="nucleotide sequence ID" value="NZ_JBIRXA010000001.1"/>
</dbReference>